<dbReference type="AlphaFoldDB" id="A0AAE0CSE6"/>
<organism evidence="1 2">
    <name type="scientific">Dipteronia dyeriana</name>
    <dbReference type="NCBI Taxonomy" id="168575"/>
    <lineage>
        <taxon>Eukaryota</taxon>
        <taxon>Viridiplantae</taxon>
        <taxon>Streptophyta</taxon>
        <taxon>Embryophyta</taxon>
        <taxon>Tracheophyta</taxon>
        <taxon>Spermatophyta</taxon>
        <taxon>Magnoliopsida</taxon>
        <taxon>eudicotyledons</taxon>
        <taxon>Gunneridae</taxon>
        <taxon>Pentapetalae</taxon>
        <taxon>rosids</taxon>
        <taxon>malvids</taxon>
        <taxon>Sapindales</taxon>
        <taxon>Sapindaceae</taxon>
        <taxon>Hippocastanoideae</taxon>
        <taxon>Acereae</taxon>
        <taxon>Dipteronia</taxon>
    </lineage>
</organism>
<gene>
    <name evidence="1" type="ORF">Ddye_000296</name>
</gene>
<evidence type="ECO:0000313" key="2">
    <source>
        <dbReference type="Proteomes" id="UP001280121"/>
    </source>
</evidence>
<proteinExistence type="predicted"/>
<keyword evidence="2" id="KW-1185">Reference proteome</keyword>
<name>A0AAE0CSE6_9ROSI</name>
<reference evidence="1" key="1">
    <citation type="journal article" date="2023" name="Plant J.">
        <title>Genome sequences and population genomics provide insights into the demographic history, inbreeding, and mutation load of two 'living fossil' tree species of Dipteronia.</title>
        <authorList>
            <person name="Feng Y."/>
            <person name="Comes H.P."/>
            <person name="Chen J."/>
            <person name="Zhu S."/>
            <person name="Lu R."/>
            <person name="Zhang X."/>
            <person name="Li P."/>
            <person name="Qiu J."/>
            <person name="Olsen K.M."/>
            <person name="Qiu Y."/>
        </authorList>
    </citation>
    <scope>NUCLEOTIDE SEQUENCE</scope>
    <source>
        <strain evidence="1">KIB01</strain>
    </source>
</reference>
<protein>
    <recommendedName>
        <fullName evidence="3">Reverse transcriptase domain-containing protein</fullName>
    </recommendedName>
</protein>
<dbReference type="Proteomes" id="UP001280121">
    <property type="component" value="Unassembled WGS sequence"/>
</dbReference>
<comment type="caution">
    <text evidence="1">The sequence shown here is derived from an EMBL/GenBank/DDBJ whole genome shotgun (WGS) entry which is preliminary data.</text>
</comment>
<accession>A0AAE0CSE6</accession>
<dbReference type="PANTHER" id="PTHR33116:SF78">
    <property type="entry name" value="OS12G0587133 PROTEIN"/>
    <property type="match status" value="1"/>
</dbReference>
<dbReference type="PANTHER" id="PTHR33116">
    <property type="entry name" value="REVERSE TRANSCRIPTASE ZINC-BINDING DOMAIN-CONTAINING PROTEIN-RELATED-RELATED"/>
    <property type="match status" value="1"/>
</dbReference>
<evidence type="ECO:0000313" key="1">
    <source>
        <dbReference type="EMBL" id="KAK2661722.1"/>
    </source>
</evidence>
<sequence length="122" mass="13615">MIISHRGSVAPSHLLFVDDMLLFYRGTKATIITIHRLLEIYGEMLGQCINKEKSNLYLGKHVNPSRAKILVNCSGFHFGAFPFNYLGVPLFRGALRKQALCVVDKIKAKFSLWMGTTLSTAG</sequence>
<evidence type="ECO:0008006" key="3">
    <source>
        <dbReference type="Google" id="ProtNLM"/>
    </source>
</evidence>
<dbReference type="EMBL" id="JANJYI010000001">
    <property type="protein sequence ID" value="KAK2661722.1"/>
    <property type="molecule type" value="Genomic_DNA"/>
</dbReference>